<keyword evidence="1" id="KW-0732">Signal</keyword>
<keyword evidence="3" id="KW-1185">Reference proteome</keyword>
<gene>
    <name evidence="2" type="ORF">K491DRAFT_20037</name>
</gene>
<dbReference type="Proteomes" id="UP000799324">
    <property type="component" value="Unassembled WGS sequence"/>
</dbReference>
<feature type="chain" id="PRO_5025576295" description="Secreted protein" evidence="1">
    <location>
        <begin position="24"/>
        <end position="86"/>
    </location>
</feature>
<feature type="signal peptide" evidence="1">
    <location>
        <begin position="1"/>
        <end position="23"/>
    </location>
</feature>
<reference evidence="2" key="1">
    <citation type="journal article" date="2020" name="Stud. Mycol.">
        <title>101 Dothideomycetes genomes: a test case for predicting lifestyles and emergence of pathogens.</title>
        <authorList>
            <person name="Haridas S."/>
            <person name="Albert R."/>
            <person name="Binder M."/>
            <person name="Bloem J."/>
            <person name="Labutti K."/>
            <person name="Salamov A."/>
            <person name="Andreopoulos B."/>
            <person name="Baker S."/>
            <person name="Barry K."/>
            <person name="Bills G."/>
            <person name="Bluhm B."/>
            <person name="Cannon C."/>
            <person name="Castanera R."/>
            <person name="Culley D."/>
            <person name="Daum C."/>
            <person name="Ezra D."/>
            <person name="Gonzalez J."/>
            <person name="Henrissat B."/>
            <person name="Kuo A."/>
            <person name="Liang C."/>
            <person name="Lipzen A."/>
            <person name="Lutzoni F."/>
            <person name="Magnuson J."/>
            <person name="Mondo S."/>
            <person name="Nolan M."/>
            <person name="Ohm R."/>
            <person name="Pangilinan J."/>
            <person name="Park H.-J."/>
            <person name="Ramirez L."/>
            <person name="Alfaro M."/>
            <person name="Sun H."/>
            <person name="Tritt A."/>
            <person name="Yoshinaga Y."/>
            <person name="Zwiers L.-H."/>
            <person name="Turgeon B."/>
            <person name="Goodwin S."/>
            <person name="Spatafora J."/>
            <person name="Crous P."/>
            <person name="Grigoriev I."/>
        </authorList>
    </citation>
    <scope>NUCLEOTIDE SEQUENCE</scope>
    <source>
        <strain evidence="2">CBS 122681</strain>
    </source>
</reference>
<evidence type="ECO:0000313" key="2">
    <source>
        <dbReference type="EMBL" id="KAF2660901.1"/>
    </source>
</evidence>
<evidence type="ECO:0000256" key="1">
    <source>
        <dbReference type="SAM" id="SignalP"/>
    </source>
</evidence>
<organism evidence="2 3">
    <name type="scientific">Lophiostoma macrostomum CBS 122681</name>
    <dbReference type="NCBI Taxonomy" id="1314788"/>
    <lineage>
        <taxon>Eukaryota</taxon>
        <taxon>Fungi</taxon>
        <taxon>Dikarya</taxon>
        <taxon>Ascomycota</taxon>
        <taxon>Pezizomycotina</taxon>
        <taxon>Dothideomycetes</taxon>
        <taxon>Pleosporomycetidae</taxon>
        <taxon>Pleosporales</taxon>
        <taxon>Lophiostomataceae</taxon>
        <taxon>Lophiostoma</taxon>
    </lineage>
</organism>
<evidence type="ECO:0000313" key="3">
    <source>
        <dbReference type="Proteomes" id="UP000799324"/>
    </source>
</evidence>
<accession>A0A6A6TNJ1</accession>
<sequence>MTALSFCRLFVLLQGALEPPNLSEVFSLIVCQNQIASGMHDTEVLSPLFLFIHTGPNCHQGTCVCEQALVEPALFLSHKIMQIPVN</sequence>
<name>A0A6A6TNJ1_9PLEO</name>
<proteinExistence type="predicted"/>
<dbReference type="AlphaFoldDB" id="A0A6A6TNJ1"/>
<protein>
    <recommendedName>
        <fullName evidence="4">Secreted protein</fullName>
    </recommendedName>
</protein>
<evidence type="ECO:0008006" key="4">
    <source>
        <dbReference type="Google" id="ProtNLM"/>
    </source>
</evidence>
<dbReference type="EMBL" id="MU004297">
    <property type="protein sequence ID" value="KAF2660901.1"/>
    <property type="molecule type" value="Genomic_DNA"/>
</dbReference>